<dbReference type="Proteomes" id="UP001228504">
    <property type="component" value="Unassembled WGS sequence"/>
</dbReference>
<dbReference type="EMBL" id="JAUSUF010000014">
    <property type="protein sequence ID" value="MDQ0150924.1"/>
    <property type="molecule type" value="Genomic_DNA"/>
</dbReference>
<proteinExistence type="predicted"/>
<keyword evidence="2" id="KW-1185">Reference proteome</keyword>
<evidence type="ECO:0000313" key="2">
    <source>
        <dbReference type="Proteomes" id="UP001228504"/>
    </source>
</evidence>
<dbReference type="RefSeq" id="WP_307487784.1">
    <property type="nucleotide sequence ID" value="NZ_JAUSUF010000014.1"/>
</dbReference>
<evidence type="ECO:0000313" key="1">
    <source>
        <dbReference type="EMBL" id="MDQ0150924.1"/>
    </source>
</evidence>
<sequence>MKFELTINELGELLKKLGEQYKLDLLAKIKLSGGWMTLNGEALIEGTPVEGACKSKGNNIITIRVKGNNEEGTPIKITGAKNSKFNIDLSSTRYKELRPRNLNIDTIKINDEECKLRIDEDLMFKINATVDEVSKLI</sequence>
<protein>
    <recommendedName>
        <fullName evidence="3">UDP-N-acetylglucosamine pyrophosphorylase</fullName>
    </recommendedName>
</protein>
<organism evidence="1 2">
    <name type="scientific">Eubacterium multiforme</name>
    <dbReference type="NCBI Taxonomy" id="83339"/>
    <lineage>
        <taxon>Bacteria</taxon>
        <taxon>Bacillati</taxon>
        <taxon>Bacillota</taxon>
        <taxon>Clostridia</taxon>
        <taxon>Eubacteriales</taxon>
        <taxon>Eubacteriaceae</taxon>
        <taxon>Eubacterium</taxon>
    </lineage>
</organism>
<gene>
    <name evidence="1" type="ORF">J2S18_002898</name>
</gene>
<comment type="caution">
    <text evidence="1">The sequence shown here is derived from an EMBL/GenBank/DDBJ whole genome shotgun (WGS) entry which is preliminary data.</text>
</comment>
<evidence type="ECO:0008006" key="3">
    <source>
        <dbReference type="Google" id="ProtNLM"/>
    </source>
</evidence>
<accession>A0ABT9UXF3</accession>
<reference evidence="1 2" key="1">
    <citation type="submission" date="2023-07" db="EMBL/GenBank/DDBJ databases">
        <title>Genomic Encyclopedia of Type Strains, Phase IV (KMG-IV): sequencing the most valuable type-strain genomes for metagenomic binning, comparative biology and taxonomic classification.</title>
        <authorList>
            <person name="Goeker M."/>
        </authorList>
    </citation>
    <scope>NUCLEOTIDE SEQUENCE [LARGE SCALE GENOMIC DNA]</scope>
    <source>
        <strain evidence="1 2">DSM 20694</strain>
    </source>
</reference>
<name>A0ABT9UXF3_9FIRM</name>